<dbReference type="SUPFAM" id="SSF52266">
    <property type="entry name" value="SGNH hydrolase"/>
    <property type="match status" value="1"/>
</dbReference>
<protein>
    <recommendedName>
        <fullName evidence="14">Acyltransferase</fullName>
    </recommendedName>
</protein>
<feature type="compositionally biased region" description="Polar residues" evidence="8">
    <location>
        <begin position="647"/>
        <end position="656"/>
    </location>
</feature>
<evidence type="ECO:0000256" key="4">
    <source>
        <dbReference type="ARBA" id="ARBA00022692"/>
    </source>
</evidence>
<keyword evidence="3" id="KW-0808">Transferase</keyword>
<feature type="transmembrane region" description="Helical" evidence="9">
    <location>
        <begin position="87"/>
        <end position="104"/>
    </location>
</feature>
<reference evidence="12 13" key="1">
    <citation type="journal article" date="2013" name="Appl. Environ. Microbiol.">
        <title>Genome analysis suggests that the soil oligotrophic bacterium Agromonas oligotrophica (Bradyrhizobium oligotrophicum) is a nitrogen-fixing symbiont of Aeschynomene indica.</title>
        <authorList>
            <person name="Okubo T."/>
            <person name="Fukushima S."/>
            <person name="Itakura M."/>
            <person name="Oshima K."/>
            <person name="Longtonglang A."/>
            <person name="Teaumroong N."/>
            <person name="Mitsui H."/>
            <person name="Hattori M."/>
            <person name="Hattori R."/>
            <person name="Hattori T."/>
            <person name="Minamisawa K."/>
        </authorList>
    </citation>
    <scope>NUCLEOTIDE SEQUENCE [LARGE SCALE GENOMIC DNA]</scope>
    <source>
        <strain evidence="12 13">S58</strain>
    </source>
</reference>
<feature type="transmembrane region" description="Helical" evidence="9">
    <location>
        <begin position="363"/>
        <end position="387"/>
    </location>
</feature>
<dbReference type="PANTHER" id="PTHR23028:SF53">
    <property type="entry name" value="ACYL_TRANSF_3 DOMAIN-CONTAINING PROTEIN"/>
    <property type="match status" value="1"/>
</dbReference>
<gene>
    <name evidence="12" type="ORF">S58_47170</name>
</gene>
<feature type="domain" description="Acyltransferase 3" evidence="10">
    <location>
        <begin position="21"/>
        <end position="348"/>
    </location>
</feature>
<dbReference type="eggNOG" id="COG1835">
    <property type="taxonomic scope" value="Bacteria"/>
</dbReference>
<feature type="transmembrane region" description="Helical" evidence="9">
    <location>
        <begin position="218"/>
        <end position="236"/>
    </location>
</feature>
<evidence type="ECO:0000256" key="7">
    <source>
        <dbReference type="ARBA" id="ARBA00023315"/>
    </source>
</evidence>
<keyword evidence="2" id="KW-1003">Cell membrane</keyword>
<dbReference type="RefSeq" id="WP_015667787.1">
    <property type="nucleotide sequence ID" value="NC_020453.1"/>
</dbReference>
<evidence type="ECO:0008006" key="14">
    <source>
        <dbReference type="Google" id="ProtNLM"/>
    </source>
</evidence>
<feature type="transmembrane region" description="Helical" evidence="9">
    <location>
        <begin position="265"/>
        <end position="285"/>
    </location>
</feature>
<keyword evidence="5 9" id="KW-1133">Transmembrane helix</keyword>
<evidence type="ECO:0000259" key="11">
    <source>
        <dbReference type="Pfam" id="PF19040"/>
    </source>
</evidence>
<dbReference type="HOGENOM" id="CLU_005679_10_2_5"/>
<feature type="domain" description="SGNH" evidence="11">
    <location>
        <begin position="419"/>
        <end position="643"/>
    </location>
</feature>
<keyword evidence="7" id="KW-0012">Acyltransferase</keyword>
<dbReference type="GO" id="GO:0016747">
    <property type="term" value="F:acyltransferase activity, transferring groups other than amino-acyl groups"/>
    <property type="evidence" value="ECO:0007669"/>
    <property type="project" value="InterPro"/>
</dbReference>
<keyword evidence="6 9" id="KW-0472">Membrane</keyword>
<feature type="transmembrane region" description="Helical" evidence="9">
    <location>
        <begin position="297"/>
        <end position="314"/>
    </location>
</feature>
<dbReference type="GeneID" id="301818495"/>
<organism evidence="12 13">
    <name type="scientific">Bradyrhizobium oligotrophicum S58</name>
    <dbReference type="NCBI Taxonomy" id="1245469"/>
    <lineage>
        <taxon>Bacteria</taxon>
        <taxon>Pseudomonadati</taxon>
        <taxon>Pseudomonadota</taxon>
        <taxon>Alphaproteobacteria</taxon>
        <taxon>Hyphomicrobiales</taxon>
        <taxon>Nitrobacteraceae</taxon>
        <taxon>Bradyrhizobium</taxon>
    </lineage>
</organism>
<evidence type="ECO:0000256" key="6">
    <source>
        <dbReference type="ARBA" id="ARBA00023136"/>
    </source>
</evidence>
<feature type="transmembrane region" description="Helical" evidence="9">
    <location>
        <begin position="334"/>
        <end position="351"/>
    </location>
</feature>
<evidence type="ECO:0000313" key="13">
    <source>
        <dbReference type="Proteomes" id="UP000011841"/>
    </source>
</evidence>
<feature type="transmembrane region" description="Helical" evidence="9">
    <location>
        <begin position="44"/>
        <end position="66"/>
    </location>
</feature>
<evidence type="ECO:0000256" key="9">
    <source>
        <dbReference type="SAM" id="Phobius"/>
    </source>
</evidence>
<evidence type="ECO:0000313" key="12">
    <source>
        <dbReference type="EMBL" id="BAM90697.1"/>
    </source>
</evidence>
<dbReference type="Proteomes" id="UP000011841">
    <property type="component" value="Chromosome"/>
</dbReference>
<dbReference type="STRING" id="1245469.S58_47170"/>
<dbReference type="PANTHER" id="PTHR23028">
    <property type="entry name" value="ACETYLTRANSFERASE"/>
    <property type="match status" value="1"/>
</dbReference>
<dbReference type="InterPro" id="IPR050879">
    <property type="entry name" value="Acyltransferase_3"/>
</dbReference>
<sequence>MQPRIAGARAASDSPPAHREDIDWLRAIAVLSVVAFHFEAPAIFGGFVGVDIFFVISGYLITGIIASEMAQARFSFAQFYERRVRRLLPALYVMVAFAAIPASQDMLSSERVEFFRSAAAVVTFTSNIFFWLQSGYFDHAAVEKPLLHTWSLAVEEQFYLVLPVVVWAVLRLARGRRLALPLTLALLAAGSFVLGLMLMRGNASASAFFLSPPRAWEFLLGSLVAVSGLPALRPGLAQRLARALSLLLMAIPILSLRAGPGFPGVNALAPCLGAALFLWSGVGVANVPRSRLSPLNVAAFFGGISYSLYLWHWPLFAFARFAKPGLALEGWERAALFALTVAVATLSWRFVEQPFRTRQLAPTPRAAFGLAALASLLLLVGSGVGLLRAGSASDDDRAAQRYDAYNSYDMKPVYRYGTCFTTPDGRVPAECLRPVTGKTNVLLWGDSFAAHYYHGLAAHLDPRTVNIMQASQPTCMPTFSAETQGVASCRAFASQMRDYFAQARPDLVVMSADWLENARPPRFPGMLRDLRQTIGRLQDAGIPVVLLGPSVQFRARLPSMLARATLRGVTPDGATFVRSDIFALDAAMQAALPTGEGLSYVSILSIVCENGRCPLTAGDVPLSFDHAHLTAEGSDAVMARVAPLLQPDNTELGSRQQADDGSHQTGGEGARDD</sequence>
<dbReference type="AlphaFoldDB" id="M4ZAQ4"/>
<feature type="transmembrane region" description="Helical" evidence="9">
    <location>
        <begin position="243"/>
        <end position="259"/>
    </location>
</feature>
<evidence type="ECO:0000259" key="10">
    <source>
        <dbReference type="Pfam" id="PF01757"/>
    </source>
</evidence>
<name>M4ZAQ4_9BRAD</name>
<dbReference type="KEGG" id="aol:S58_47170"/>
<keyword evidence="4 9" id="KW-0812">Transmembrane</keyword>
<dbReference type="EMBL" id="AP012603">
    <property type="protein sequence ID" value="BAM90697.1"/>
    <property type="molecule type" value="Genomic_DNA"/>
</dbReference>
<feature type="transmembrane region" description="Helical" evidence="9">
    <location>
        <begin position="178"/>
        <end position="198"/>
    </location>
</feature>
<keyword evidence="13" id="KW-1185">Reference proteome</keyword>
<dbReference type="Pfam" id="PF19040">
    <property type="entry name" value="SGNH"/>
    <property type="match status" value="1"/>
</dbReference>
<dbReference type="GO" id="GO:0009103">
    <property type="term" value="P:lipopolysaccharide biosynthetic process"/>
    <property type="evidence" value="ECO:0007669"/>
    <property type="project" value="TreeGrafter"/>
</dbReference>
<dbReference type="OrthoDB" id="9796461at2"/>
<evidence type="ECO:0000256" key="5">
    <source>
        <dbReference type="ARBA" id="ARBA00022989"/>
    </source>
</evidence>
<evidence type="ECO:0000256" key="3">
    <source>
        <dbReference type="ARBA" id="ARBA00022679"/>
    </source>
</evidence>
<evidence type="ECO:0000256" key="2">
    <source>
        <dbReference type="ARBA" id="ARBA00022475"/>
    </source>
</evidence>
<evidence type="ECO:0000256" key="1">
    <source>
        <dbReference type="ARBA" id="ARBA00004651"/>
    </source>
</evidence>
<comment type="subcellular location">
    <subcellularLocation>
        <location evidence="1">Cell membrane</location>
        <topology evidence="1">Multi-pass membrane protein</topology>
    </subcellularLocation>
</comment>
<dbReference type="InterPro" id="IPR002656">
    <property type="entry name" value="Acyl_transf_3_dom"/>
</dbReference>
<dbReference type="GO" id="GO:0005886">
    <property type="term" value="C:plasma membrane"/>
    <property type="evidence" value="ECO:0007669"/>
    <property type="project" value="UniProtKB-SubCell"/>
</dbReference>
<accession>M4ZAQ4</accession>
<dbReference type="Pfam" id="PF01757">
    <property type="entry name" value="Acyl_transf_3"/>
    <property type="match status" value="1"/>
</dbReference>
<feature type="compositionally biased region" description="Gly residues" evidence="8">
    <location>
        <begin position="664"/>
        <end position="673"/>
    </location>
</feature>
<dbReference type="InterPro" id="IPR036514">
    <property type="entry name" value="SGNH_hydro_sf"/>
</dbReference>
<dbReference type="InterPro" id="IPR043968">
    <property type="entry name" value="SGNH"/>
</dbReference>
<dbReference type="GO" id="GO:0016788">
    <property type="term" value="F:hydrolase activity, acting on ester bonds"/>
    <property type="evidence" value="ECO:0007669"/>
    <property type="project" value="UniProtKB-ARBA"/>
</dbReference>
<feature type="region of interest" description="Disordered" evidence="8">
    <location>
        <begin position="647"/>
        <end position="673"/>
    </location>
</feature>
<proteinExistence type="predicted"/>
<evidence type="ECO:0000256" key="8">
    <source>
        <dbReference type="SAM" id="MobiDB-lite"/>
    </source>
</evidence>
<dbReference type="Gene3D" id="3.40.50.1110">
    <property type="entry name" value="SGNH hydrolase"/>
    <property type="match status" value="1"/>
</dbReference>